<dbReference type="Proteomes" id="UP000233551">
    <property type="component" value="Unassembled WGS sequence"/>
</dbReference>
<organism evidence="1 2">
    <name type="scientific">Punica granatum</name>
    <name type="common">Pomegranate</name>
    <dbReference type="NCBI Taxonomy" id="22663"/>
    <lineage>
        <taxon>Eukaryota</taxon>
        <taxon>Viridiplantae</taxon>
        <taxon>Streptophyta</taxon>
        <taxon>Embryophyta</taxon>
        <taxon>Tracheophyta</taxon>
        <taxon>Spermatophyta</taxon>
        <taxon>Magnoliopsida</taxon>
        <taxon>eudicotyledons</taxon>
        <taxon>Gunneridae</taxon>
        <taxon>Pentapetalae</taxon>
        <taxon>rosids</taxon>
        <taxon>malvids</taxon>
        <taxon>Myrtales</taxon>
        <taxon>Lythraceae</taxon>
        <taxon>Punica</taxon>
    </lineage>
</organism>
<sequence>MGSQLREWGRERILQLGALSELRGQKGVRVEGVGGGRRGAVGCEGAGGSVKSSCGVSLR</sequence>
<proteinExistence type="predicted"/>
<gene>
    <name evidence="1" type="ORF">CRG98_001125</name>
</gene>
<dbReference type="AlphaFoldDB" id="A0A2I0LCT1"/>
<protein>
    <submittedName>
        <fullName evidence="1">Uncharacterized protein</fullName>
    </submittedName>
</protein>
<dbReference type="EMBL" id="PGOL01000047">
    <property type="protein sequence ID" value="PKI78485.1"/>
    <property type="molecule type" value="Genomic_DNA"/>
</dbReference>
<name>A0A2I0LCT1_PUNGR</name>
<keyword evidence="2" id="KW-1185">Reference proteome</keyword>
<evidence type="ECO:0000313" key="1">
    <source>
        <dbReference type="EMBL" id="PKI78485.1"/>
    </source>
</evidence>
<accession>A0A2I0LCT1</accession>
<comment type="caution">
    <text evidence="1">The sequence shown here is derived from an EMBL/GenBank/DDBJ whole genome shotgun (WGS) entry which is preliminary data.</text>
</comment>
<reference evidence="1 2" key="1">
    <citation type="submission" date="2017-11" db="EMBL/GenBank/DDBJ databases">
        <title>De-novo sequencing of pomegranate (Punica granatum L.) genome.</title>
        <authorList>
            <person name="Akparov Z."/>
            <person name="Amiraslanov A."/>
            <person name="Hajiyeva S."/>
            <person name="Abbasov M."/>
            <person name="Kaur K."/>
            <person name="Hamwieh A."/>
            <person name="Solovyev V."/>
            <person name="Salamov A."/>
            <person name="Braich B."/>
            <person name="Kosarev P."/>
            <person name="Mahmoud A."/>
            <person name="Hajiyev E."/>
            <person name="Babayeva S."/>
            <person name="Izzatullayeva V."/>
            <person name="Mammadov A."/>
            <person name="Mammadov A."/>
            <person name="Sharifova S."/>
            <person name="Ojaghi J."/>
            <person name="Eynullazada K."/>
            <person name="Bayramov B."/>
            <person name="Abdulazimova A."/>
            <person name="Shahmuradov I."/>
        </authorList>
    </citation>
    <scope>NUCLEOTIDE SEQUENCE [LARGE SCALE GENOMIC DNA]</scope>
    <source>
        <strain evidence="2">cv. AG2017</strain>
        <tissue evidence="1">Leaf</tissue>
    </source>
</reference>
<evidence type="ECO:0000313" key="2">
    <source>
        <dbReference type="Proteomes" id="UP000233551"/>
    </source>
</evidence>